<dbReference type="InterPro" id="IPR036111">
    <property type="entry name" value="Mal/L-sulfo/L-lacto_DH-like_sf"/>
</dbReference>
<name>A0A644Y0H2_9ZZZZ</name>
<dbReference type="PANTHER" id="PTHR11091:SF0">
    <property type="entry name" value="MALATE DEHYDROGENASE"/>
    <property type="match status" value="1"/>
</dbReference>
<dbReference type="EC" id="1.1.1.-" evidence="3"/>
<dbReference type="InterPro" id="IPR003767">
    <property type="entry name" value="Malate/L-lactate_DH-like"/>
</dbReference>
<organism evidence="3">
    <name type="scientific">bioreactor metagenome</name>
    <dbReference type="NCBI Taxonomy" id="1076179"/>
    <lineage>
        <taxon>unclassified sequences</taxon>
        <taxon>metagenomes</taxon>
        <taxon>ecological metagenomes</taxon>
    </lineage>
</organism>
<dbReference type="AlphaFoldDB" id="A0A644Y0H2"/>
<dbReference type="Gene3D" id="1.10.1530.10">
    <property type="match status" value="1"/>
</dbReference>
<evidence type="ECO:0000256" key="2">
    <source>
        <dbReference type="ARBA" id="ARBA00023002"/>
    </source>
</evidence>
<dbReference type="EMBL" id="VSSQ01003715">
    <property type="protein sequence ID" value="MPM22012.1"/>
    <property type="molecule type" value="Genomic_DNA"/>
</dbReference>
<evidence type="ECO:0000256" key="1">
    <source>
        <dbReference type="ARBA" id="ARBA00006056"/>
    </source>
</evidence>
<dbReference type="PANTHER" id="PTHR11091">
    <property type="entry name" value="OXIDOREDUCTASE-RELATED"/>
    <property type="match status" value="1"/>
</dbReference>
<comment type="similarity">
    <text evidence="1">Belongs to the LDH2/MDH2 oxidoreductase family.</text>
</comment>
<sequence>MIGITGTNARPSIAPTFGVENMLGTNPLTFAMPSDEPFPFFLDCATSVSQRGKIEVYAREGKALPPGWVIDENGRTRTDTLPILDDLIAGKAALTPLGGLGEETAGYKGYGYATVVEILSAALQHGTFLKGLLGFSPEGRKQPYHLGHFFIAIDIASFIEPEDFKRTTGEILRQLRQSRKAPGCERIYTAGEKEYLTSLERERHGVPVNEALQQVLKTLQKQYHLDQYHFAF</sequence>
<reference evidence="3" key="1">
    <citation type="submission" date="2019-08" db="EMBL/GenBank/DDBJ databases">
        <authorList>
            <person name="Kucharzyk K."/>
            <person name="Murdoch R.W."/>
            <person name="Higgins S."/>
            <person name="Loffler F."/>
        </authorList>
    </citation>
    <scope>NUCLEOTIDE SEQUENCE</scope>
</reference>
<comment type="caution">
    <text evidence="3">The sequence shown here is derived from an EMBL/GenBank/DDBJ whole genome shotgun (WGS) entry which is preliminary data.</text>
</comment>
<dbReference type="GO" id="GO:0016491">
    <property type="term" value="F:oxidoreductase activity"/>
    <property type="evidence" value="ECO:0007669"/>
    <property type="project" value="UniProtKB-KW"/>
</dbReference>
<dbReference type="InterPro" id="IPR043143">
    <property type="entry name" value="Mal/L-sulf/L-lact_DH-like_NADP"/>
</dbReference>
<proteinExistence type="inferred from homology"/>
<dbReference type="Pfam" id="PF02615">
    <property type="entry name" value="Ldh_2"/>
    <property type="match status" value="1"/>
</dbReference>
<dbReference type="InterPro" id="IPR043144">
    <property type="entry name" value="Mal/L-sulf/L-lact_DH-like_ah"/>
</dbReference>
<keyword evidence="2 3" id="KW-0560">Oxidoreductase</keyword>
<evidence type="ECO:0000313" key="3">
    <source>
        <dbReference type="EMBL" id="MPM22012.1"/>
    </source>
</evidence>
<gene>
    <name evidence="3" type="primary">yjmC_10</name>
    <name evidence="3" type="ORF">SDC9_68462</name>
</gene>
<accession>A0A644Y0H2</accession>
<dbReference type="Gene3D" id="3.30.1370.60">
    <property type="entry name" value="Hypothetical oxidoreductase yiak, domain 2"/>
    <property type="match status" value="1"/>
</dbReference>
<protein>
    <submittedName>
        <fullName evidence="3">Putative oxidoreductase YjmC</fullName>
        <ecNumber evidence="3">1.1.1.-</ecNumber>
    </submittedName>
</protein>
<dbReference type="SUPFAM" id="SSF89733">
    <property type="entry name" value="L-sulfolactate dehydrogenase-like"/>
    <property type="match status" value="1"/>
</dbReference>